<comment type="similarity">
    <text evidence="1 2">Belongs to the UPF0125 (RnfH) family.</text>
</comment>
<dbReference type="InterPro" id="IPR016155">
    <property type="entry name" value="Mopterin_synth/thiamin_S_b"/>
</dbReference>
<evidence type="ECO:0000256" key="3">
    <source>
        <dbReference type="SAM" id="MobiDB-lite"/>
    </source>
</evidence>
<dbReference type="HAMAP" id="MF_00460">
    <property type="entry name" value="UPF0125_RnfH"/>
    <property type="match status" value="1"/>
</dbReference>
<dbReference type="SUPFAM" id="SSF54285">
    <property type="entry name" value="MoaD/ThiS"/>
    <property type="match status" value="1"/>
</dbReference>
<evidence type="ECO:0000313" key="5">
    <source>
        <dbReference type="Proteomes" id="UP000267464"/>
    </source>
</evidence>
<reference evidence="4 5" key="2">
    <citation type="submission" date="2018-12" db="EMBL/GenBank/DDBJ databases">
        <title>Rhizobacter gummiphilus sp. nov., a rubber-degrading bacterium isolated from the soil of a botanical garden in Japan.</title>
        <authorList>
            <person name="Shunsuke S.S."/>
        </authorList>
    </citation>
    <scope>NUCLEOTIDE SEQUENCE [LARGE SCALE GENOMIC DNA]</scope>
    <source>
        <strain evidence="4 5">S-16</strain>
    </source>
</reference>
<protein>
    <recommendedName>
        <fullName evidence="2">UPF0125 protein DZC73_14975</fullName>
    </recommendedName>
</protein>
<gene>
    <name evidence="4" type="ORF">DZC73_14975</name>
</gene>
<dbReference type="OrthoDB" id="9796575at2"/>
<keyword evidence="5" id="KW-1185">Reference proteome</keyword>
<organism evidence="4 5">
    <name type="scientific">Piscinibacter terrae</name>
    <dbReference type="NCBI Taxonomy" id="2496871"/>
    <lineage>
        <taxon>Bacteria</taxon>
        <taxon>Pseudomonadati</taxon>
        <taxon>Pseudomonadota</taxon>
        <taxon>Betaproteobacteria</taxon>
        <taxon>Burkholderiales</taxon>
        <taxon>Sphaerotilaceae</taxon>
        <taxon>Piscinibacter</taxon>
    </lineage>
</organism>
<evidence type="ECO:0000313" key="4">
    <source>
        <dbReference type="EMBL" id="RQP23461.1"/>
    </source>
</evidence>
<dbReference type="InterPro" id="IPR037021">
    <property type="entry name" value="RnfH_sf"/>
</dbReference>
<feature type="region of interest" description="Disordered" evidence="3">
    <location>
        <begin position="85"/>
        <end position="112"/>
    </location>
</feature>
<reference evidence="4 5" key="1">
    <citation type="submission" date="2018-08" db="EMBL/GenBank/DDBJ databases">
        <authorList>
            <person name="Khan S.A."/>
            <person name="Jeon C.O."/>
            <person name="Chun B.H."/>
            <person name="Jeong S.E."/>
        </authorList>
    </citation>
    <scope>NUCLEOTIDE SEQUENCE [LARGE SCALE GENOMIC DNA]</scope>
    <source>
        <strain evidence="4 5">S-16</strain>
    </source>
</reference>
<dbReference type="AlphaFoldDB" id="A0A3N7HRN4"/>
<dbReference type="Gene3D" id="3.10.20.280">
    <property type="entry name" value="RnfH-like"/>
    <property type="match status" value="1"/>
</dbReference>
<evidence type="ECO:0000256" key="2">
    <source>
        <dbReference type="HAMAP-Rule" id="MF_00460"/>
    </source>
</evidence>
<dbReference type="PANTHER" id="PTHR37483">
    <property type="entry name" value="UPF0125 PROTEIN RATB"/>
    <property type="match status" value="1"/>
</dbReference>
<comment type="caution">
    <text evidence="4">The sequence shown here is derived from an EMBL/GenBank/DDBJ whole genome shotgun (WGS) entry which is preliminary data.</text>
</comment>
<evidence type="ECO:0000256" key="1">
    <source>
        <dbReference type="ARBA" id="ARBA00010645"/>
    </source>
</evidence>
<dbReference type="PANTHER" id="PTHR37483:SF1">
    <property type="entry name" value="UPF0125 PROTEIN RATB"/>
    <property type="match status" value="1"/>
</dbReference>
<proteinExistence type="inferred from homology"/>
<dbReference type="Proteomes" id="UP000267464">
    <property type="component" value="Unassembled WGS sequence"/>
</dbReference>
<accession>A0A3N7HRN4</accession>
<name>A0A3N7HRN4_9BURK</name>
<dbReference type="NCBIfam" id="NF002490">
    <property type="entry name" value="PRK01777.1"/>
    <property type="match status" value="1"/>
</dbReference>
<sequence>MASADIRVVVAYSPGPRVVDQVDLVLPAGATVLEALQASGVIDRHPEIDPTQAKLGVWGKLRQPGDVLRDADRVEVYRPLKVDPKEARRQRYQSHRETVKAREAQKKARESH</sequence>
<dbReference type="InterPro" id="IPR005346">
    <property type="entry name" value="RnfH"/>
</dbReference>
<dbReference type="Pfam" id="PF03658">
    <property type="entry name" value="Ub-RnfH"/>
    <property type="match status" value="1"/>
</dbReference>
<dbReference type="EMBL" id="QUSW01000004">
    <property type="protein sequence ID" value="RQP23461.1"/>
    <property type="molecule type" value="Genomic_DNA"/>
</dbReference>
<dbReference type="RefSeq" id="WP_124541174.1">
    <property type="nucleotide sequence ID" value="NZ_QUSW01000004.1"/>
</dbReference>